<dbReference type="Gene3D" id="3.40.50.300">
    <property type="entry name" value="P-loop containing nucleotide triphosphate hydrolases"/>
    <property type="match status" value="1"/>
</dbReference>
<evidence type="ECO:0000313" key="2">
    <source>
        <dbReference type="Proteomes" id="UP001236500"/>
    </source>
</evidence>
<dbReference type="RefSeq" id="WP_280320082.1">
    <property type="nucleotide sequence ID" value="NZ_CP118605.1"/>
</dbReference>
<organism evidence="1 2">
    <name type="scientific">Microbulbifer bruguierae</name>
    <dbReference type="NCBI Taxonomy" id="3029061"/>
    <lineage>
        <taxon>Bacteria</taxon>
        <taxon>Pseudomonadati</taxon>
        <taxon>Pseudomonadota</taxon>
        <taxon>Gammaproteobacteria</taxon>
        <taxon>Cellvibrionales</taxon>
        <taxon>Microbulbiferaceae</taxon>
        <taxon>Microbulbifer</taxon>
    </lineage>
</organism>
<dbReference type="EMBL" id="CP118605">
    <property type="protein sequence ID" value="WGL16394.1"/>
    <property type="molecule type" value="Genomic_DNA"/>
</dbReference>
<protein>
    <recommendedName>
        <fullName evidence="3">Stf0 sulfotransferase</fullName>
    </recommendedName>
</protein>
<gene>
    <name evidence="1" type="ORF">PVT68_16715</name>
</gene>
<reference evidence="1 2" key="1">
    <citation type="submission" date="2023-02" db="EMBL/GenBank/DDBJ databases">
        <title>Description and genomic characterization of Microbulbifer bruguierae sp. nov., isolated from the sediment of mangrove plant Bruguiera sexangula.</title>
        <authorList>
            <person name="Long M."/>
        </authorList>
    </citation>
    <scope>NUCLEOTIDE SEQUENCE [LARGE SCALE GENOMIC DNA]</scope>
    <source>
        <strain evidence="1 2">H12</strain>
    </source>
</reference>
<dbReference type="SUPFAM" id="SSF52540">
    <property type="entry name" value="P-loop containing nucleoside triphosphate hydrolases"/>
    <property type="match status" value="1"/>
</dbReference>
<evidence type="ECO:0000313" key="1">
    <source>
        <dbReference type="EMBL" id="WGL16394.1"/>
    </source>
</evidence>
<evidence type="ECO:0008006" key="3">
    <source>
        <dbReference type="Google" id="ProtNLM"/>
    </source>
</evidence>
<name>A0ABY8NBU6_9GAMM</name>
<sequence length="256" mass="29454">MSNPFFIWTFQRTGGTSLATALFDESKFQAIDHEPFNGERSLGEITKNFRRKNVEQAGKMLDRVLEKRPLIKHCFELHDFSFNNELVLKLSHLRDYRHIVLVRKDEVSRLFSLFLAKQTDVWGKGKAKSGGYEKFASGQQTLNDFPVDQMIKHGAHCAMYLDWLLKKMQSESMNYKIVYFEDLYVGDMSEKSRKVNSVFDFVGLSNVDLENDTVLSERILKGSQGSSSLYDLVPNAQEAREALDDFFSCTRGNRSC</sequence>
<dbReference type="InterPro" id="IPR027417">
    <property type="entry name" value="P-loop_NTPase"/>
</dbReference>
<accession>A0ABY8NBU6</accession>
<dbReference type="Proteomes" id="UP001236500">
    <property type="component" value="Chromosome"/>
</dbReference>
<proteinExistence type="predicted"/>
<keyword evidence="2" id="KW-1185">Reference proteome</keyword>